<proteinExistence type="evidence at transcript level"/>
<name>A9NN12_PICSI</name>
<reference evidence="1" key="1">
    <citation type="journal article" date="2008" name="BMC Genomics">
        <title>A conifer genomics resource of 200,000 spruce (Picea spp.) ESTs and 6,464 high-quality, sequence-finished full-length cDNAs for Sitka spruce (Picea sitchensis).</title>
        <authorList>
            <person name="Ralph S.G."/>
            <person name="Chun H.J."/>
            <person name="Kolosova N."/>
            <person name="Cooper D."/>
            <person name="Oddy C."/>
            <person name="Ritland C.E."/>
            <person name="Kirkpatrick R."/>
            <person name="Moore R."/>
            <person name="Barber S."/>
            <person name="Holt R.A."/>
            <person name="Jones S.J."/>
            <person name="Marra M.A."/>
            <person name="Douglas C.J."/>
            <person name="Ritland K."/>
            <person name="Bohlmann J."/>
        </authorList>
    </citation>
    <scope>NUCLEOTIDE SEQUENCE</scope>
    <source>
        <tissue evidence="1">Green portion of the leader tissue</tissue>
    </source>
</reference>
<dbReference type="EMBL" id="EF082668">
    <property type="protein sequence ID" value="ABK22023.1"/>
    <property type="molecule type" value="mRNA"/>
</dbReference>
<dbReference type="AlphaFoldDB" id="A9NN12"/>
<dbReference type="OMA" id="MNARILC"/>
<accession>A9NN12</accession>
<dbReference type="PANTHER" id="PTHR35286:SF1">
    <property type="entry name" value="EXPRESSED PROTEIN"/>
    <property type="match status" value="1"/>
</dbReference>
<dbReference type="PANTHER" id="PTHR35286">
    <property type="entry name" value="EXPRESSED PROTEIN"/>
    <property type="match status" value="1"/>
</dbReference>
<sequence length="185" mass="20746">MANQYSPKNSFDSLVMSTMMSRLNMRSPYLDTNSFMSNAYDRIIADESKSPLQREEAKLEKNIVQIISSGDTGELKPNSGQAVTIGDHQVCVGFHEDSEPGYRVWEWHGHIMLYDEEKGYTAEYIYGNFFEKATEIKRRAAKPQEKNDNENEGSGGSVGLGGLIDTVNEINARILCRNMSAGSFK</sequence>
<organism evidence="1">
    <name type="scientific">Picea sitchensis</name>
    <name type="common">Sitka spruce</name>
    <name type="synonym">Pinus sitchensis</name>
    <dbReference type="NCBI Taxonomy" id="3332"/>
    <lineage>
        <taxon>Eukaryota</taxon>
        <taxon>Viridiplantae</taxon>
        <taxon>Streptophyta</taxon>
        <taxon>Embryophyta</taxon>
        <taxon>Tracheophyta</taxon>
        <taxon>Spermatophyta</taxon>
        <taxon>Pinopsida</taxon>
        <taxon>Pinidae</taxon>
        <taxon>Conifers I</taxon>
        <taxon>Pinales</taxon>
        <taxon>Pinaceae</taxon>
        <taxon>Picea</taxon>
    </lineage>
</organism>
<evidence type="ECO:0000313" key="1">
    <source>
        <dbReference type="EMBL" id="ABK22023.1"/>
    </source>
</evidence>
<protein>
    <submittedName>
        <fullName evidence="1">Uncharacterized protein</fullName>
    </submittedName>
</protein>